<dbReference type="Proteomes" id="UP000886787">
    <property type="component" value="Unassembled WGS sequence"/>
</dbReference>
<feature type="transmembrane region" description="Helical" evidence="8">
    <location>
        <begin position="331"/>
        <end position="350"/>
    </location>
</feature>
<comment type="caution">
    <text evidence="9">The sequence shown here is derived from an EMBL/GenBank/DDBJ whole genome shotgun (WGS) entry which is preliminary data.</text>
</comment>
<feature type="transmembrane region" description="Helical" evidence="8">
    <location>
        <begin position="265"/>
        <end position="286"/>
    </location>
</feature>
<dbReference type="GO" id="GO:0016020">
    <property type="term" value="C:membrane"/>
    <property type="evidence" value="ECO:0007669"/>
    <property type="project" value="UniProtKB-SubCell"/>
</dbReference>
<feature type="transmembrane region" description="Helical" evidence="8">
    <location>
        <begin position="298"/>
        <end position="319"/>
    </location>
</feature>
<evidence type="ECO:0000256" key="3">
    <source>
        <dbReference type="ARBA" id="ARBA00022448"/>
    </source>
</evidence>
<keyword evidence="6 8" id="KW-1133">Transmembrane helix</keyword>
<comment type="similarity">
    <text evidence="2">Belongs to the amino acid-polyamine-organocation (APC) superfamily. Spore germination protein (SGP) (TC 2.A.3.9) family.</text>
</comment>
<dbReference type="GO" id="GO:0009847">
    <property type="term" value="P:spore germination"/>
    <property type="evidence" value="ECO:0007669"/>
    <property type="project" value="InterPro"/>
</dbReference>
<keyword evidence="5 8" id="KW-0812">Transmembrane</keyword>
<gene>
    <name evidence="9" type="ORF">IAD32_00955</name>
</gene>
<organism evidence="9 10">
    <name type="scientific">Candidatus Scatavimonas merdigallinarum</name>
    <dbReference type="NCBI Taxonomy" id="2840914"/>
    <lineage>
        <taxon>Bacteria</taxon>
        <taxon>Bacillati</taxon>
        <taxon>Bacillota</taxon>
        <taxon>Clostridia</taxon>
        <taxon>Eubacteriales</taxon>
        <taxon>Oscillospiraceae</taxon>
        <taxon>Oscillospiraceae incertae sedis</taxon>
        <taxon>Candidatus Scatavimonas</taxon>
    </lineage>
</organism>
<dbReference type="InterPro" id="IPR004761">
    <property type="entry name" value="Spore_GerAB"/>
</dbReference>
<proteinExistence type="inferred from homology"/>
<comment type="subcellular location">
    <subcellularLocation>
        <location evidence="1">Membrane</location>
        <topology evidence="1">Multi-pass membrane protein</topology>
    </subcellularLocation>
</comment>
<evidence type="ECO:0000256" key="5">
    <source>
        <dbReference type="ARBA" id="ARBA00022692"/>
    </source>
</evidence>
<name>A0A9D1CTV3_9FIRM</name>
<feature type="transmembrane region" description="Helical" evidence="8">
    <location>
        <begin position="116"/>
        <end position="134"/>
    </location>
</feature>
<dbReference type="PANTHER" id="PTHR34975">
    <property type="entry name" value="SPORE GERMINATION PROTEIN A2"/>
    <property type="match status" value="1"/>
</dbReference>
<accession>A0A9D1CTV3</accession>
<dbReference type="Pfam" id="PF03845">
    <property type="entry name" value="Spore_permease"/>
    <property type="match status" value="1"/>
</dbReference>
<evidence type="ECO:0000256" key="7">
    <source>
        <dbReference type="ARBA" id="ARBA00023136"/>
    </source>
</evidence>
<feature type="transmembrane region" description="Helical" evidence="8">
    <location>
        <begin position="146"/>
        <end position="166"/>
    </location>
</feature>
<sequence length="358" mass="39412">MQKKVKISVSQLFVMLFISRTIVNITYSVYVADTTQLYDHLFSSLCAFLLTLLMTVPVYLLYKKNNEHSVLDCGYNSLGKAGAVIAVVYAIYFLWVLCYTLSLFDLFVTDLMNPKISAVALSLGVMAASIYGAYKGVEALARTSGLVFIAILAAGVFLVCALFAQVDPMNFTPMFYNGYQGTVDGVLLMLARNSCIPAMAVLLPLTQKGNIKKGIFWWCFGVYATTALMIFLVTGVMGDYVRTQPFPVYTATSVAEIGIFQRMDAVFLGVWTAGIFIKSALFIYLVSLCIKKIWGEKAGKISVIVTGTVVLLITFGIIASQTVMEILFNNYILLFLTVLTGVILPLLLLFKKKGRGRP</sequence>
<dbReference type="PANTHER" id="PTHR34975:SF2">
    <property type="entry name" value="SPORE GERMINATION PROTEIN A2"/>
    <property type="match status" value="1"/>
</dbReference>
<feature type="transmembrane region" description="Helical" evidence="8">
    <location>
        <begin position="83"/>
        <end position="104"/>
    </location>
</feature>
<evidence type="ECO:0000256" key="8">
    <source>
        <dbReference type="SAM" id="Phobius"/>
    </source>
</evidence>
<dbReference type="AlphaFoldDB" id="A0A9D1CTV3"/>
<evidence type="ECO:0000256" key="1">
    <source>
        <dbReference type="ARBA" id="ARBA00004141"/>
    </source>
</evidence>
<feature type="transmembrane region" description="Helical" evidence="8">
    <location>
        <begin position="186"/>
        <end position="203"/>
    </location>
</feature>
<dbReference type="EMBL" id="DVFW01000006">
    <property type="protein sequence ID" value="HIQ79838.1"/>
    <property type="molecule type" value="Genomic_DNA"/>
</dbReference>
<evidence type="ECO:0000313" key="9">
    <source>
        <dbReference type="EMBL" id="HIQ79838.1"/>
    </source>
</evidence>
<feature type="transmembrane region" description="Helical" evidence="8">
    <location>
        <begin position="42"/>
        <end position="62"/>
    </location>
</feature>
<keyword evidence="4" id="KW-0309">Germination</keyword>
<keyword evidence="7 8" id="KW-0472">Membrane</keyword>
<reference evidence="9" key="1">
    <citation type="submission" date="2020-10" db="EMBL/GenBank/DDBJ databases">
        <authorList>
            <person name="Gilroy R."/>
        </authorList>
    </citation>
    <scope>NUCLEOTIDE SEQUENCE</scope>
    <source>
        <strain evidence="9">ChiSjej1B19-3389</strain>
    </source>
</reference>
<evidence type="ECO:0000256" key="4">
    <source>
        <dbReference type="ARBA" id="ARBA00022544"/>
    </source>
</evidence>
<feature type="transmembrane region" description="Helical" evidence="8">
    <location>
        <begin position="215"/>
        <end position="237"/>
    </location>
</feature>
<keyword evidence="3" id="KW-0813">Transport</keyword>
<reference evidence="9" key="2">
    <citation type="journal article" date="2021" name="PeerJ">
        <title>Extensive microbial diversity within the chicken gut microbiome revealed by metagenomics and culture.</title>
        <authorList>
            <person name="Gilroy R."/>
            <person name="Ravi A."/>
            <person name="Getino M."/>
            <person name="Pursley I."/>
            <person name="Horton D.L."/>
            <person name="Alikhan N.F."/>
            <person name="Baker D."/>
            <person name="Gharbi K."/>
            <person name="Hall N."/>
            <person name="Watson M."/>
            <person name="Adriaenssens E.M."/>
            <person name="Foster-Nyarko E."/>
            <person name="Jarju S."/>
            <person name="Secka A."/>
            <person name="Antonio M."/>
            <person name="Oren A."/>
            <person name="Chaudhuri R.R."/>
            <person name="La Ragione R."/>
            <person name="Hildebrand F."/>
            <person name="Pallen M.J."/>
        </authorList>
    </citation>
    <scope>NUCLEOTIDE SEQUENCE</scope>
    <source>
        <strain evidence="9">ChiSjej1B19-3389</strain>
    </source>
</reference>
<evidence type="ECO:0000256" key="2">
    <source>
        <dbReference type="ARBA" id="ARBA00007998"/>
    </source>
</evidence>
<feature type="transmembrane region" description="Helical" evidence="8">
    <location>
        <begin position="12"/>
        <end position="30"/>
    </location>
</feature>
<evidence type="ECO:0000313" key="10">
    <source>
        <dbReference type="Proteomes" id="UP000886787"/>
    </source>
</evidence>
<protein>
    <submittedName>
        <fullName evidence="9">GerAB/ArcD/ProY family transporter</fullName>
    </submittedName>
</protein>
<evidence type="ECO:0000256" key="6">
    <source>
        <dbReference type="ARBA" id="ARBA00022989"/>
    </source>
</evidence>